<dbReference type="AlphaFoldDB" id="W5N8P6"/>
<dbReference type="Pfam" id="PF13842">
    <property type="entry name" value="zf-Tnp_2"/>
    <property type="match status" value="1"/>
</dbReference>
<dbReference type="InterPro" id="IPR029526">
    <property type="entry name" value="PGBD"/>
</dbReference>
<dbReference type="PANTHER" id="PTHR46599:SF3">
    <property type="entry name" value="PIGGYBAC TRANSPOSABLE ELEMENT-DERIVED PROTEIN 4"/>
    <property type="match status" value="1"/>
</dbReference>
<sequence length="677" mass="76689">MFSVPEVLEGISQGESAAESDDGLSGLESADSFSEDIFNDELDPLLDFQKNIKIASSAQKKAKKTTVAQGLEEIYQDDSGEESDVQSGLDSADSFSEDAFDDGLDPLLDLEDIEEPPAPSTPSTSAEVPTPPSRSTPPHSTRPVRGRKRRSLHPPAEEPEDRWKTEAEQDVKPEKFRFNPARTPGAQLDTSKTYSPLDLFQLFFGMAVMRTLCNNTNKNAIKRKARGIKSEWQPVSIVDMYNYIGILIYMGLLTSHNVRDYWTPRVPYDVPFCRSIMTRTRFEAISWTLHLSDPEEDRENDLKKGTSDYDPLFHLRPLFDSILTACRLFYQPRQNLFIDERMVASKTSFRQYMKGKPTKWGFKLFVLADASTGYTCDFSIYTGKSPSATGKGLSYDSVMNLMRVSYLGTGYNVYVDNINTSSALFQDLFKMKFGACGTIRENRVGFPRTKQNTLPKKAERGSLRWIRSGELLFTKWMDTRVVTMCSTIHKAYSGETVQRKVKKPDGSSQVQAIPIPDTVKDYSRHMGGVGLSDALIQYYILAHKTRKWYKKLFFHFIDIAVVNSFLLHKELAESQSFQALTHKKFREELCKQLGSVGVEEQQEASTSTAAGCFPIAISQGQVVDPSRKTTIGRKICVVCAKKKHKIKTPWKCERCDVALCLIVDRNCFREWHQKKRK</sequence>
<dbReference type="PANTHER" id="PTHR46599">
    <property type="entry name" value="PIGGYBAC TRANSPOSABLE ELEMENT-DERIVED PROTEIN 4"/>
    <property type="match status" value="1"/>
</dbReference>
<protein>
    <submittedName>
        <fullName evidence="4">Si:dkey-19f4.2</fullName>
    </submittedName>
</protein>
<reference evidence="5" key="1">
    <citation type="submission" date="2011-12" db="EMBL/GenBank/DDBJ databases">
        <title>The Draft Genome of Lepisosteus oculatus.</title>
        <authorList>
            <consortium name="The Broad Institute Genome Assembly &amp; Analysis Group"/>
            <consortium name="Computational R&amp;D Group"/>
            <consortium name="and Sequencing Platform"/>
            <person name="Di Palma F."/>
            <person name="Alfoldi J."/>
            <person name="Johnson J."/>
            <person name="Berlin A."/>
            <person name="Gnerre S."/>
            <person name="Jaffe D."/>
            <person name="MacCallum I."/>
            <person name="Young S."/>
            <person name="Walker B.J."/>
            <person name="Lander E.S."/>
            <person name="Lindblad-Toh K."/>
        </authorList>
    </citation>
    <scope>NUCLEOTIDE SEQUENCE [LARGE SCALE GENOMIC DNA]</scope>
</reference>
<dbReference type="EMBL" id="AHAT01030881">
    <property type="status" value="NOT_ANNOTATED_CDS"/>
    <property type="molecule type" value="Genomic_DNA"/>
</dbReference>
<dbReference type="STRING" id="7918.ENSLOCP00000017005"/>
<reference evidence="4" key="3">
    <citation type="submission" date="2025-09" db="UniProtKB">
        <authorList>
            <consortium name="Ensembl"/>
        </authorList>
    </citation>
    <scope>IDENTIFICATION</scope>
</reference>
<evidence type="ECO:0000313" key="4">
    <source>
        <dbReference type="Ensembl" id="ENSLOCP00000017005.1"/>
    </source>
</evidence>
<dbReference type="Bgee" id="ENSLOCG00000013789">
    <property type="expression patterns" value="Expressed in pharyngeal gill and 12 other cell types or tissues"/>
</dbReference>
<feature type="domain" description="PiggyBac transposable element-derived protein 4 C-terminal zinc-finger" evidence="2">
    <location>
        <begin position="632"/>
        <end position="672"/>
    </location>
</feature>
<dbReference type="GeneTree" id="ENSGT00940000163467"/>
<evidence type="ECO:0000259" key="2">
    <source>
        <dbReference type="Pfam" id="PF13842"/>
    </source>
</evidence>
<proteinExistence type="predicted"/>
<evidence type="ECO:0000313" key="5">
    <source>
        <dbReference type="Proteomes" id="UP000018468"/>
    </source>
</evidence>
<dbReference type="InParanoid" id="W5N8P6"/>
<feature type="compositionally biased region" description="Acidic residues" evidence="1">
    <location>
        <begin position="74"/>
        <end position="84"/>
    </location>
</feature>
<name>W5N8P6_LEPOC</name>
<feature type="compositionally biased region" description="Acidic residues" evidence="1">
    <location>
        <begin position="95"/>
        <end position="115"/>
    </location>
</feature>
<dbReference type="Pfam" id="PF13843">
    <property type="entry name" value="DDE_Tnp_1_7"/>
    <property type="match status" value="1"/>
</dbReference>
<dbReference type="HOGENOM" id="CLU_013052_0_2_1"/>
<evidence type="ECO:0000256" key="1">
    <source>
        <dbReference type="SAM" id="MobiDB-lite"/>
    </source>
</evidence>
<dbReference type="Ensembl" id="ENSLOCT00000017035.1">
    <property type="protein sequence ID" value="ENSLOCP00000017005.1"/>
    <property type="gene ID" value="ENSLOCG00000013789.1"/>
</dbReference>
<feature type="compositionally biased region" description="Basic residues" evidence="1">
    <location>
        <begin position="142"/>
        <end position="152"/>
    </location>
</feature>
<evidence type="ECO:0000259" key="3">
    <source>
        <dbReference type="Pfam" id="PF13843"/>
    </source>
</evidence>
<dbReference type="eggNOG" id="ENOG502QWHD">
    <property type="taxonomic scope" value="Eukaryota"/>
</dbReference>
<accession>W5N8P6</accession>
<dbReference type="Proteomes" id="UP000018468">
    <property type="component" value="Linkage group LG15"/>
</dbReference>
<dbReference type="InterPro" id="IPR032718">
    <property type="entry name" value="PGBD4_Znf_C"/>
</dbReference>
<keyword evidence="5" id="KW-1185">Reference proteome</keyword>
<dbReference type="OMA" id="CKAYYQP"/>
<feature type="region of interest" description="Disordered" evidence="1">
    <location>
        <begin position="1"/>
        <end position="31"/>
    </location>
</feature>
<feature type="region of interest" description="Disordered" evidence="1">
    <location>
        <begin position="73"/>
        <end position="189"/>
    </location>
</feature>
<feature type="compositionally biased region" description="Basic and acidic residues" evidence="1">
    <location>
        <begin position="161"/>
        <end position="177"/>
    </location>
</feature>
<feature type="domain" description="PiggyBac transposable element-derived protein" evidence="3">
    <location>
        <begin position="195"/>
        <end position="565"/>
    </location>
</feature>
<organism evidence="4 5">
    <name type="scientific">Lepisosteus oculatus</name>
    <name type="common">Spotted gar</name>
    <dbReference type="NCBI Taxonomy" id="7918"/>
    <lineage>
        <taxon>Eukaryota</taxon>
        <taxon>Metazoa</taxon>
        <taxon>Chordata</taxon>
        <taxon>Craniata</taxon>
        <taxon>Vertebrata</taxon>
        <taxon>Euteleostomi</taxon>
        <taxon>Actinopterygii</taxon>
        <taxon>Neopterygii</taxon>
        <taxon>Holostei</taxon>
        <taxon>Semionotiformes</taxon>
        <taxon>Lepisosteidae</taxon>
        <taxon>Lepisosteus</taxon>
    </lineage>
</organism>
<reference evidence="4" key="2">
    <citation type="submission" date="2025-08" db="UniProtKB">
        <authorList>
            <consortium name="Ensembl"/>
        </authorList>
    </citation>
    <scope>IDENTIFICATION</scope>
</reference>